<gene>
    <name evidence="1" type="ORF">KS407_22110</name>
</gene>
<name>A0ABS6K2G2_9BACI</name>
<protein>
    <submittedName>
        <fullName evidence="1">Uncharacterized protein</fullName>
    </submittedName>
</protein>
<accession>A0ABS6K2G2</accession>
<proteinExistence type="predicted"/>
<keyword evidence="2" id="KW-1185">Reference proteome</keyword>
<organism evidence="1 2">
    <name type="scientific">Evansella alkalicola</name>
    <dbReference type="NCBI Taxonomy" id="745819"/>
    <lineage>
        <taxon>Bacteria</taxon>
        <taxon>Bacillati</taxon>
        <taxon>Bacillota</taxon>
        <taxon>Bacilli</taxon>
        <taxon>Bacillales</taxon>
        <taxon>Bacillaceae</taxon>
        <taxon>Evansella</taxon>
    </lineage>
</organism>
<evidence type="ECO:0000313" key="2">
    <source>
        <dbReference type="Proteomes" id="UP000790580"/>
    </source>
</evidence>
<reference evidence="1 2" key="1">
    <citation type="submission" date="2021-06" db="EMBL/GenBank/DDBJ databases">
        <title>Bacillus sp. RD4P76, an endophyte from a halophyte.</title>
        <authorList>
            <person name="Sun J.-Q."/>
        </authorList>
    </citation>
    <scope>NUCLEOTIDE SEQUENCE [LARGE SCALE GENOMIC DNA]</scope>
    <source>
        <strain evidence="1 2">JCM 17098</strain>
    </source>
</reference>
<dbReference type="EMBL" id="JAHQCR010000088">
    <property type="protein sequence ID" value="MBU9724122.1"/>
    <property type="molecule type" value="Genomic_DNA"/>
</dbReference>
<sequence>MGKGFYRCLEIASKVNYDSEELLDIILSRYNDVSYLMSLDIEWIFDQLNKAVFKAEEGKLWELYKINFSKMNSEKDYYSFEDYKKKLNLIEGKEELEKFESKETVEETFNKLKSKVGMK</sequence>
<dbReference type="RefSeq" id="WP_216943406.1">
    <property type="nucleotide sequence ID" value="NZ_JAHQCR010000088.1"/>
</dbReference>
<evidence type="ECO:0000313" key="1">
    <source>
        <dbReference type="EMBL" id="MBU9724122.1"/>
    </source>
</evidence>
<dbReference type="Proteomes" id="UP000790580">
    <property type="component" value="Unassembled WGS sequence"/>
</dbReference>
<comment type="caution">
    <text evidence="1">The sequence shown here is derived from an EMBL/GenBank/DDBJ whole genome shotgun (WGS) entry which is preliminary data.</text>
</comment>